<protein>
    <recommendedName>
        <fullName evidence="1">BIG2 domain-containing protein</fullName>
    </recommendedName>
</protein>
<dbReference type="InterPro" id="IPR003343">
    <property type="entry name" value="Big_2"/>
</dbReference>
<dbReference type="InterPro" id="IPR008964">
    <property type="entry name" value="Invasin/intimin_cell_adhesion"/>
</dbReference>
<sequence length="440" mass="47754">MSRVRNFVEPFALSYPFVPEMVELEPAMADVHGGVSIASANDADGLLFLMLAYLGQAKNDTVTLCVNDSEGPVTTIAAGEENDDTPVRLPAGLLQKGLNRIKFTIKRTSGNEESTKELVLYHRTSPPGDTPPVMNLSVSHTIIGPEEAKKFKVTAIYENAQWYDRIVTFINGVHFEYLLIPGSVSPLPPVPKSVVIDIPEAKLIEGGNDKTFEIKYRVVDYLTNPSGPPTWSDAVFVEVDLSETPPRLAIDQSLMPLSGVKLLQDYGWATKEVVGNVQLREASGGVPPYRYTSSDYSTASVTADGKVTGLKNGTTTISVMDSAGTTLTYSVQVSNVYKVKADNRLMSVPEAVNWIRSEGGESYDNFFVPSTVKAIPFNFVNLQTVLLPTPGSIPNGFFRWFGRGEGTAGSYAVFNSGTGAFYQGMSTSETRMAPIAFVKT</sequence>
<evidence type="ECO:0000259" key="1">
    <source>
        <dbReference type="SMART" id="SM00635"/>
    </source>
</evidence>
<dbReference type="SUPFAM" id="SSF49373">
    <property type="entry name" value="Invasin/intimin cell-adhesion fragments"/>
    <property type="match status" value="1"/>
</dbReference>
<accession>A0A5E7SL64</accession>
<dbReference type="Pfam" id="PF02368">
    <property type="entry name" value="Big_2"/>
    <property type="match status" value="1"/>
</dbReference>
<dbReference type="OrthoDB" id="7032845at2"/>
<evidence type="ECO:0000313" key="3">
    <source>
        <dbReference type="Proteomes" id="UP000326452"/>
    </source>
</evidence>
<name>A0A5E7SL64_PSEFL</name>
<proteinExistence type="predicted"/>
<dbReference type="Proteomes" id="UP000326452">
    <property type="component" value="Unassembled WGS sequence"/>
</dbReference>
<dbReference type="EMBL" id="CABVJC010000002">
    <property type="protein sequence ID" value="VVP86725.1"/>
    <property type="molecule type" value="Genomic_DNA"/>
</dbReference>
<reference evidence="2 3" key="1">
    <citation type="submission" date="2019-09" db="EMBL/GenBank/DDBJ databases">
        <authorList>
            <person name="Chandra G."/>
            <person name="Truman W A."/>
        </authorList>
    </citation>
    <scope>NUCLEOTIDE SEQUENCE [LARGE SCALE GENOMIC DNA]</scope>
    <source>
        <strain evidence="2">PS941</strain>
    </source>
</reference>
<dbReference type="SMART" id="SM00635">
    <property type="entry name" value="BID_2"/>
    <property type="match status" value="1"/>
</dbReference>
<dbReference type="AlphaFoldDB" id="A0A5E7SL64"/>
<evidence type="ECO:0000313" key="2">
    <source>
        <dbReference type="EMBL" id="VVP86725.1"/>
    </source>
</evidence>
<dbReference type="Gene3D" id="2.60.40.1080">
    <property type="match status" value="1"/>
</dbReference>
<organism evidence="2 3">
    <name type="scientific">Pseudomonas fluorescens</name>
    <dbReference type="NCBI Taxonomy" id="294"/>
    <lineage>
        <taxon>Bacteria</taxon>
        <taxon>Pseudomonadati</taxon>
        <taxon>Pseudomonadota</taxon>
        <taxon>Gammaproteobacteria</taxon>
        <taxon>Pseudomonadales</taxon>
        <taxon>Pseudomonadaceae</taxon>
        <taxon>Pseudomonas</taxon>
    </lineage>
</organism>
<gene>
    <name evidence="2" type="ORF">PS941_01273</name>
</gene>
<feature type="domain" description="BIG2" evidence="1">
    <location>
        <begin position="256"/>
        <end position="331"/>
    </location>
</feature>
<dbReference type="RefSeq" id="WP_150692410.1">
    <property type="nucleotide sequence ID" value="NZ_CABVJC010000002.1"/>
</dbReference>